<keyword evidence="6 15" id="KW-0863">Zinc-finger</keyword>
<dbReference type="EC" id="4.2.99.18" evidence="15"/>
<keyword evidence="9 15" id="KW-0238">DNA-binding</keyword>
<comment type="function">
    <text evidence="15">Involved in base excision repair of DNA damaged by oxidation or by mutagenic agents. Acts as DNA glycosylase that recognizes and removes damaged bases. Has a preference for oxidized purines, such as 7,8-dihydro-8-oxoguanine (8-oxoG). Has AP (apurinic/apyrimidinic) lyase activity and introduces nicks in the DNA strand. Cleaves the DNA backbone by beta-delta elimination to generate a single-strand break at the site of the removed base with both 3'- and 5'-phosphates.</text>
</comment>
<organism evidence="18 19">
    <name type="scientific">Robertmurraya beringensis</name>
    <dbReference type="NCBI Taxonomy" id="641660"/>
    <lineage>
        <taxon>Bacteria</taxon>
        <taxon>Bacillati</taxon>
        <taxon>Bacillota</taxon>
        <taxon>Bacilli</taxon>
        <taxon>Bacillales</taxon>
        <taxon>Bacillaceae</taxon>
        <taxon>Robertmurraya</taxon>
    </lineage>
</organism>
<comment type="catalytic activity">
    <reaction evidence="1 15">
        <text>Hydrolysis of DNA containing ring-opened 7-methylguanine residues, releasing 2,6-diamino-4-hydroxy-5-(N-methyl)formamidopyrimidine.</text>
        <dbReference type="EC" id="3.2.2.23"/>
    </reaction>
</comment>
<dbReference type="PANTHER" id="PTHR22993:SF9">
    <property type="entry name" value="FORMAMIDOPYRIMIDINE-DNA GLYCOSYLASE"/>
    <property type="match status" value="1"/>
</dbReference>
<dbReference type="Pfam" id="PF01149">
    <property type="entry name" value="Fapy_DNA_glyco"/>
    <property type="match status" value="1"/>
</dbReference>
<keyword evidence="5 15" id="KW-0227">DNA damage</keyword>
<dbReference type="PROSITE" id="PS51066">
    <property type="entry name" value="ZF_FPG_2"/>
    <property type="match status" value="1"/>
</dbReference>
<accession>A0ABV6KLL7</accession>
<feature type="domain" description="Formamidopyrimidine-DNA glycosylase catalytic" evidence="17">
    <location>
        <begin position="2"/>
        <end position="114"/>
    </location>
</feature>
<dbReference type="SMART" id="SM01232">
    <property type="entry name" value="H2TH"/>
    <property type="match status" value="1"/>
</dbReference>
<feature type="active site" description="Proton donor" evidence="15">
    <location>
        <position position="3"/>
    </location>
</feature>
<keyword evidence="11 15" id="KW-0456">Lyase</keyword>
<dbReference type="InterPro" id="IPR010979">
    <property type="entry name" value="Ribosomal_uS13-like_H2TH"/>
</dbReference>
<dbReference type="Pfam" id="PF06831">
    <property type="entry name" value="H2TH"/>
    <property type="match status" value="1"/>
</dbReference>
<dbReference type="CDD" id="cd08966">
    <property type="entry name" value="EcFpg-like_N"/>
    <property type="match status" value="1"/>
</dbReference>
<comment type="subunit">
    <text evidence="3 15">Monomer.</text>
</comment>
<dbReference type="InterPro" id="IPR015887">
    <property type="entry name" value="DNA_glyclase_Znf_dom_DNA_BS"/>
</dbReference>
<dbReference type="SUPFAM" id="SSF81624">
    <property type="entry name" value="N-terminal domain of MutM-like DNA repair proteins"/>
    <property type="match status" value="1"/>
</dbReference>
<dbReference type="EMBL" id="JBHLUU010000015">
    <property type="protein sequence ID" value="MFC0474199.1"/>
    <property type="molecule type" value="Genomic_DNA"/>
</dbReference>
<evidence type="ECO:0000259" key="16">
    <source>
        <dbReference type="PROSITE" id="PS51066"/>
    </source>
</evidence>
<keyword evidence="4 15" id="KW-0479">Metal-binding</keyword>
<dbReference type="InterPro" id="IPR010663">
    <property type="entry name" value="Znf_FPG/IleRS"/>
</dbReference>
<evidence type="ECO:0000256" key="15">
    <source>
        <dbReference type="HAMAP-Rule" id="MF_00103"/>
    </source>
</evidence>
<evidence type="ECO:0000256" key="13">
    <source>
        <dbReference type="ARBA" id="ARBA00023295"/>
    </source>
</evidence>
<gene>
    <name evidence="15 18" type="primary">mutM</name>
    <name evidence="15" type="synonym">fpg</name>
    <name evidence="18" type="ORF">ACFFHF_02670</name>
</gene>
<keyword evidence="12 15" id="KW-0511">Multifunctional enzyme</keyword>
<feature type="active site" description="Schiff-base intermediate with DNA" evidence="15">
    <location>
        <position position="2"/>
    </location>
</feature>
<dbReference type="SUPFAM" id="SSF46946">
    <property type="entry name" value="S13-like H2TH domain"/>
    <property type="match status" value="1"/>
</dbReference>
<feature type="active site" description="Proton donor; for beta-elimination activity" evidence="15">
    <location>
        <position position="59"/>
    </location>
</feature>
<evidence type="ECO:0000256" key="10">
    <source>
        <dbReference type="ARBA" id="ARBA00023204"/>
    </source>
</evidence>
<evidence type="ECO:0000256" key="5">
    <source>
        <dbReference type="ARBA" id="ARBA00022763"/>
    </source>
</evidence>
<dbReference type="PROSITE" id="PS51068">
    <property type="entry name" value="FPG_CAT"/>
    <property type="match status" value="1"/>
</dbReference>
<evidence type="ECO:0000256" key="1">
    <source>
        <dbReference type="ARBA" id="ARBA00001668"/>
    </source>
</evidence>
<feature type="active site" description="Proton donor; for delta-elimination activity" evidence="15">
    <location>
        <position position="263"/>
    </location>
</feature>
<dbReference type="InterPro" id="IPR015886">
    <property type="entry name" value="H2TH_FPG"/>
</dbReference>
<comment type="caution">
    <text evidence="15">Lacks conserved residue(s) required for the propagation of feature annotation.</text>
</comment>
<dbReference type="Gene3D" id="3.20.190.10">
    <property type="entry name" value="MutM-like, N-terminal"/>
    <property type="match status" value="1"/>
</dbReference>
<evidence type="ECO:0000256" key="3">
    <source>
        <dbReference type="ARBA" id="ARBA00011245"/>
    </source>
</evidence>
<feature type="binding site" evidence="15">
    <location>
        <position position="111"/>
    </location>
    <ligand>
        <name>DNA</name>
        <dbReference type="ChEBI" id="CHEBI:16991"/>
    </ligand>
</feature>
<evidence type="ECO:0000313" key="19">
    <source>
        <dbReference type="Proteomes" id="UP001589738"/>
    </source>
</evidence>
<evidence type="ECO:0000313" key="18">
    <source>
        <dbReference type="EMBL" id="MFC0474199.1"/>
    </source>
</evidence>
<dbReference type="SMART" id="SM00898">
    <property type="entry name" value="Fapy_DNA_glyco"/>
    <property type="match status" value="1"/>
</dbReference>
<evidence type="ECO:0000256" key="12">
    <source>
        <dbReference type="ARBA" id="ARBA00023268"/>
    </source>
</evidence>
<evidence type="ECO:0000256" key="8">
    <source>
        <dbReference type="ARBA" id="ARBA00022833"/>
    </source>
</evidence>
<dbReference type="NCBIfam" id="NF002211">
    <property type="entry name" value="PRK01103.1"/>
    <property type="match status" value="1"/>
</dbReference>
<dbReference type="EC" id="3.2.2.23" evidence="15"/>
<feature type="domain" description="FPG-type" evidence="16">
    <location>
        <begin position="239"/>
        <end position="273"/>
    </location>
</feature>
<evidence type="ECO:0000256" key="4">
    <source>
        <dbReference type="ARBA" id="ARBA00022723"/>
    </source>
</evidence>
<reference evidence="18 19" key="1">
    <citation type="submission" date="2024-09" db="EMBL/GenBank/DDBJ databases">
        <authorList>
            <person name="Sun Q."/>
            <person name="Mori K."/>
        </authorList>
    </citation>
    <scope>NUCLEOTIDE SEQUENCE [LARGE SCALE GENOMIC DNA]</scope>
    <source>
        <strain evidence="18 19">CGMCC 1.9126</strain>
    </source>
</reference>
<dbReference type="GO" id="GO:0008534">
    <property type="term" value="F:oxidized purine nucleobase lesion DNA N-glycosylase activity"/>
    <property type="evidence" value="ECO:0007669"/>
    <property type="project" value="UniProtKB-EC"/>
</dbReference>
<dbReference type="InterPro" id="IPR000214">
    <property type="entry name" value="Znf_DNA_glyclase/AP_lyase"/>
</dbReference>
<dbReference type="RefSeq" id="WP_160546652.1">
    <property type="nucleotide sequence ID" value="NZ_JBHLUU010000015.1"/>
</dbReference>
<dbReference type="InterPro" id="IPR020629">
    <property type="entry name" value="FPG_Glyclase"/>
</dbReference>
<dbReference type="InterPro" id="IPR035937">
    <property type="entry name" value="FPG_N"/>
</dbReference>
<dbReference type="HAMAP" id="MF_00103">
    <property type="entry name" value="Fapy_DNA_glycosyl"/>
    <property type="match status" value="1"/>
</dbReference>
<dbReference type="SUPFAM" id="SSF57716">
    <property type="entry name" value="Glucocorticoid receptor-like (DNA-binding domain)"/>
    <property type="match status" value="1"/>
</dbReference>
<comment type="catalytic activity">
    <reaction evidence="14 15">
        <text>2'-deoxyribonucleotide-(2'-deoxyribose 5'-phosphate)-2'-deoxyribonucleotide-DNA = a 3'-end 2'-deoxyribonucleotide-(2,3-dehydro-2,3-deoxyribose 5'-phosphate)-DNA + a 5'-end 5'-phospho-2'-deoxyribonucleoside-DNA + H(+)</text>
        <dbReference type="Rhea" id="RHEA:66592"/>
        <dbReference type="Rhea" id="RHEA-COMP:13180"/>
        <dbReference type="Rhea" id="RHEA-COMP:16897"/>
        <dbReference type="Rhea" id="RHEA-COMP:17067"/>
        <dbReference type="ChEBI" id="CHEBI:15378"/>
        <dbReference type="ChEBI" id="CHEBI:136412"/>
        <dbReference type="ChEBI" id="CHEBI:157695"/>
        <dbReference type="ChEBI" id="CHEBI:167181"/>
        <dbReference type="EC" id="4.2.99.18"/>
    </reaction>
</comment>
<dbReference type="PROSITE" id="PS01242">
    <property type="entry name" value="ZF_FPG_1"/>
    <property type="match status" value="1"/>
</dbReference>
<comment type="similarity">
    <text evidence="2 15">Belongs to the FPG family.</text>
</comment>
<dbReference type="Gene3D" id="1.10.8.50">
    <property type="match status" value="1"/>
</dbReference>
<name>A0ABV6KLL7_9BACI</name>
<keyword evidence="19" id="KW-1185">Reference proteome</keyword>
<comment type="cofactor">
    <cofactor evidence="15">
        <name>Zn(2+)</name>
        <dbReference type="ChEBI" id="CHEBI:29105"/>
    </cofactor>
    <text evidence="15">Binds 1 zinc ion per subunit.</text>
</comment>
<dbReference type="Pfam" id="PF06827">
    <property type="entry name" value="zf-FPG_IleRS"/>
    <property type="match status" value="1"/>
</dbReference>
<keyword evidence="7 15" id="KW-0378">Hydrolase</keyword>
<evidence type="ECO:0000256" key="7">
    <source>
        <dbReference type="ARBA" id="ARBA00022801"/>
    </source>
</evidence>
<keyword evidence="8 15" id="KW-0862">Zinc</keyword>
<feature type="binding site" evidence="15">
    <location>
        <position position="92"/>
    </location>
    <ligand>
        <name>DNA</name>
        <dbReference type="ChEBI" id="CHEBI:16991"/>
    </ligand>
</feature>
<keyword evidence="10 15" id="KW-0234">DNA repair</keyword>
<dbReference type="PANTHER" id="PTHR22993">
    <property type="entry name" value="FORMAMIDOPYRIMIDINE-DNA GLYCOSYLASE"/>
    <property type="match status" value="1"/>
</dbReference>
<evidence type="ECO:0000256" key="14">
    <source>
        <dbReference type="ARBA" id="ARBA00044632"/>
    </source>
</evidence>
<proteinExistence type="inferred from homology"/>
<sequence length="275" mass="31615">MPELPEVETVRRTLEMLILDKEIKKVTVLWPKIIKHPEIDQFCDALIGERFIQLGRRGKFLILYTEKFALISHLRMEGRYAHFEAEEPVALHTHVIFTFTDGTELRYKDVRKFGTMHLFEKGKEFDQPPLSTLGPEPFDPDFTSSYLQKRLSKTQRSIKTALLDQTVVVGLGNIYVDEALFRSRIHPERIASSLKKKEWIILYEQIKETLGEAVEKGGSTVRSYVNSQGQMGMFQLELFVYGRKGENCKVCGTPLEKIVVGGRGTVFCPKCQKKK</sequence>
<dbReference type="Proteomes" id="UP001589738">
    <property type="component" value="Unassembled WGS sequence"/>
</dbReference>
<comment type="caution">
    <text evidence="18">The sequence shown here is derived from an EMBL/GenBank/DDBJ whole genome shotgun (WGS) entry which is preliminary data.</text>
</comment>
<evidence type="ECO:0000256" key="11">
    <source>
        <dbReference type="ARBA" id="ARBA00023239"/>
    </source>
</evidence>
<evidence type="ECO:0000256" key="2">
    <source>
        <dbReference type="ARBA" id="ARBA00009409"/>
    </source>
</evidence>
<evidence type="ECO:0000256" key="6">
    <source>
        <dbReference type="ARBA" id="ARBA00022771"/>
    </source>
</evidence>
<evidence type="ECO:0000256" key="9">
    <source>
        <dbReference type="ARBA" id="ARBA00023125"/>
    </source>
</evidence>
<evidence type="ECO:0000259" key="17">
    <source>
        <dbReference type="PROSITE" id="PS51068"/>
    </source>
</evidence>
<protein>
    <recommendedName>
        <fullName evidence="15">Formamidopyrimidine-DNA glycosylase</fullName>
        <shortName evidence="15">Fapy-DNA glycosylase</shortName>
        <ecNumber evidence="15">3.2.2.23</ecNumber>
    </recommendedName>
    <alternativeName>
        <fullName evidence="15">DNA-(apurinic or apyrimidinic site) lyase MutM</fullName>
        <shortName evidence="15">AP lyase MutM</shortName>
        <ecNumber evidence="15">4.2.99.18</ecNumber>
    </alternativeName>
</protein>
<keyword evidence="13 15" id="KW-0326">Glycosidase</keyword>
<dbReference type="InterPro" id="IPR012319">
    <property type="entry name" value="FPG_cat"/>
</dbReference>
<dbReference type="NCBIfam" id="TIGR00577">
    <property type="entry name" value="fpg"/>
    <property type="match status" value="1"/>
</dbReference>